<comment type="caution">
    <text evidence="1">The sequence shown here is derived from an EMBL/GenBank/DDBJ whole genome shotgun (WGS) entry which is preliminary data.</text>
</comment>
<evidence type="ECO:0000313" key="2">
    <source>
        <dbReference type="Proteomes" id="UP000187203"/>
    </source>
</evidence>
<gene>
    <name evidence="1" type="ORF">COLO4_21858</name>
</gene>
<dbReference type="OrthoDB" id="1931658at2759"/>
<dbReference type="AlphaFoldDB" id="A0A1R3IQD0"/>
<dbReference type="STRING" id="93759.A0A1R3IQD0"/>
<proteinExistence type="predicted"/>
<evidence type="ECO:0000313" key="1">
    <source>
        <dbReference type="EMBL" id="OMO84776.1"/>
    </source>
</evidence>
<accession>A0A1R3IQD0</accession>
<protein>
    <submittedName>
        <fullName evidence="1">Uncharacterized protein</fullName>
    </submittedName>
</protein>
<dbReference type="EMBL" id="AWUE01017809">
    <property type="protein sequence ID" value="OMO84776.1"/>
    <property type="molecule type" value="Genomic_DNA"/>
</dbReference>
<reference evidence="2" key="1">
    <citation type="submission" date="2013-09" db="EMBL/GenBank/DDBJ databases">
        <title>Corchorus olitorius genome sequencing.</title>
        <authorList>
            <person name="Alam M."/>
            <person name="Haque M.S."/>
            <person name="Islam M.S."/>
            <person name="Emdad E.M."/>
            <person name="Islam M.M."/>
            <person name="Ahmed B."/>
            <person name="Halim A."/>
            <person name="Hossen Q.M.M."/>
            <person name="Hossain M.Z."/>
            <person name="Ahmed R."/>
            <person name="Khan M.M."/>
            <person name="Islam R."/>
            <person name="Rashid M.M."/>
            <person name="Khan S.A."/>
            <person name="Rahman M.S."/>
            <person name="Alam M."/>
            <person name="Yahiya A.S."/>
            <person name="Khan M.S."/>
            <person name="Azam M.S."/>
            <person name="Haque T."/>
            <person name="Lashkar M.Z.H."/>
            <person name="Akhand A.I."/>
            <person name="Morshed G."/>
            <person name="Roy S."/>
            <person name="Uddin K.S."/>
            <person name="Rabeya T."/>
            <person name="Hossain A.S."/>
            <person name="Chowdhury A."/>
            <person name="Snigdha A.R."/>
            <person name="Mortoza M.S."/>
            <person name="Matin S.A."/>
            <person name="Hoque S.M.E."/>
            <person name="Islam M.K."/>
            <person name="Roy D.K."/>
            <person name="Haider R."/>
            <person name="Moosa M.M."/>
            <person name="Elias S.M."/>
            <person name="Hasan A.M."/>
            <person name="Jahan S."/>
            <person name="Shafiuddin M."/>
            <person name="Mahmood N."/>
            <person name="Shommy N.S."/>
        </authorList>
    </citation>
    <scope>NUCLEOTIDE SEQUENCE [LARGE SCALE GENOMIC DNA]</scope>
    <source>
        <strain evidence="2">cv. O-4</strain>
    </source>
</reference>
<dbReference type="Proteomes" id="UP000187203">
    <property type="component" value="Unassembled WGS sequence"/>
</dbReference>
<sequence>MGMTIEEAKKLDHFLCTDCSAEDDAKRSMNAFPVSPSLEAKDHFQIDQSLSLQMLHLPAMKREAWIETKAGCSNFGEKWNPSVGRDNHYHNAERGVQRRYCACTNQRGFFHDLPMFSCLCVVGLKEMTFVVNGVVTAIAAKCHLTMSCEP</sequence>
<name>A0A1R3IQD0_9ROSI</name>
<keyword evidence="2" id="KW-1185">Reference proteome</keyword>
<organism evidence="1 2">
    <name type="scientific">Corchorus olitorius</name>
    <dbReference type="NCBI Taxonomy" id="93759"/>
    <lineage>
        <taxon>Eukaryota</taxon>
        <taxon>Viridiplantae</taxon>
        <taxon>Streptophyta</taxon>
        <taxon>Embryophyta</taxon>
        <taxon>Tracheophyta</taxon>
        <taxon>Spermatophyta</taxon>
        <taxon>Magnoliopsida</taxon>
        <taxon>eudicotyledons</taxon>
        <taxon>Gunneridae</taxon>
        <taxon>Pentapetalae</taxon>
        <taxon>rosids</taxon>
        <taxon>malvids</taxon>
        <taxon>Malvales</taxon>
        <taxon>Malvaceae</taxon>
        <taxon>Grewioideae</taxon>
        <taxon>Apeibeae</taxon>
        <taxon>Corchorus</taxon>
    </lineage>
</organism>